<dbReference type="InterPro" id="IPR001598">
    <property type="entry name" value="Transposase_IS30_CS"/>
</dbReference>
<dbReference type="InterPro" id="IPR051917">
    <property type="entry name" value="Transposase-Integrase"/>
</dbReference>
<organism evidence="4 5">
    <name type="scientific">Corynebacterium casei LMG S-19264</name>
    <dbReference type="NCBI Taxonomy" id="1285583"/>
    <lineage>
        <taxon>Bacteria</taxon>
        <taxon>Bacillati</taxon>
        <taxon>Actinomycetota</taxon>
        <taxon>Actinomycetes</taxon>
        <taxon>Mycobacteriales</taxon>
        <taxon>Corynebacteriaceae</taxon>
        <taxon>Corynebacterium</taxon>
    </lineage>
</organism>
<comment type="similarity">
    <text evidence="2">Belongs to the transposase IS30 family.</text>
</comment>
<dbReference type="PANTHER" id="PTHR10948">
    <property type="entry name" value="TRANSPOSASE"/>
    <property type="match status" value="1"/>
</dbReference>
<feature type="domain" description="Integrase catalytic" evidence="3">
    <location>
        <begin position="1"/>
        <end position="109"/>
    </location>
</feature>
<dbReference type="Proteomes" id="UP000019226">
    <property type="component" value="Chromosome"/>
</dbReference>
<evidence type="ECO:0000256" key="2">
    <source>
        <dbReference type="ARBA" id="ARBA00006363"/>
    </source>
</evidence>
<comment type="function">
    <text evidence="1">Required for the transposition of the insertion element.</text>
</comment>
<dbReference type="PROSITE" id="PS01043">
    <property type="entry name" value="TRANSPOSASE_IS30"/>
    <property type="match status" value="1"/>
</dbReference>
<name>A0ABM5PNL5_9CORY</name>
<dbReference type="PANTHER" id="PTHR10948:SF23">
    <property type="entry name" value="TRANSPOSASE INSI FOR INSERTION SEQUENCE ELEMENT IS30A-RELATED"/>
    <property type="match status" value="1"/>
</dbReference>
<dbReference type="SUPFAM" id="SSF53098">
    <property type="entry name" value="Ribonuclease H-like"/>
    <property type="match status" value="1"/>
</dbReference>
<evidence type="ECO:0000313" key="4">
    <source>
        <dbReference type="EMBL" id="AHI19541.1"/>
    </source>
</evidence>
<sequence>MTAALTHYLSNRVIDDLKTLTWDRGMELADHHNLTRATGIDVFFADPHSPWQRGTNENTNGLIRQYLPKKTDLSTFSQADLDRIAGQLNNRPRKCLGYKTPLEVEQSSVALTI</sequence>
<dbReference type="NCBIfam" id="NF033563">
    <property type="entry name" value="transpos_IS30"/>
    <property type="match status" value="1"/>
</dbReference>
<gene>
    <name evidence="4" type="ORF">CCASEI_04815</name>
</gene>
<dbReference type="PROSITE" id="PS50994">
    <property type="entry name" value="INTEGRASE"/>
    <property type="match status" value="1"/>
</dbReference>
<dbReference type="Gene3D" id="3.30.420.10">
    <property type="entry name" value="Ribonuclease H-like superfamily/Ribonuclease H"/>
    <property type="match status" value="1"/>
</dbReference>
<evidence type="ECO:0000313" key="5">
    <source>
        <dbReference type="Proteomes" id="UP000019226"/>
    </source>
</evidence>
<evidence type="ECO:0000259" key="3">
    <source>
        <dbReference type="PROSITE" id="PS50994"/>
    </source>
</evidence>
<dbReference type="InterPro" id="IPR012337">
    <property type="entry name" value="RNaseH-like_sf"/>
</dbReference>
<dbReference type="EMBL" id="CP004350">
    <property type="protein sequence ID" value="AHI19541.1"/>
    <property type="molecule type" value="Genomic_DNA"/>
</dbReference>
<dbReference type="InterPro" id="IPR053392">
    <property type="entry name" value="Transposase_IS30-like"/>
</dbReference>
<dbReference type="InterPro" id="IPR001584">
    <property type="entry name" value="Integrase_cat-core"/>
</dbReference>
<dbReference type="InterPro" id="IPR036397">
    <property type="entry name" value="RNaseH_sf"/>
</dbReference>
<accession>A0ABM5PNL5</accession>
<reference evidence="5" key="1">
    <citation type="submission" date="2013-02" db="EMBL/GenBank/DDBJ databases">
        <title>The complete genome sequence of Corynebacterium casei LMG S-19264 (=DSM 44701).</title>
        <authorList>
            <person name="Ruckert C."/>
            <person name="Albersmeier A."/>
            <person name="Kalinowski J."/>
        </authorList>
    </citation>
    <scope>NUCLEOTIDE SEQUENCE [LARGE SCALE GENOMIC DNA]</scope>
    <source>
        <strain evidence="5">LMG S-19264</strain>
    </source>
</reference>
<proteinExistence type="inferred from homology"/>
<evidence type="ECO:0000256" key="1">
    <source>
        <dbReference type="ARBA" id="ARBA00002190"/>
    </source>
</evidence>
<keyword evidence="5" id="KW-1185">Reference proteome</keyword>
<protein>
    <submittedName>
        <fullName evidence="4">IS30 transposase</fullName>
    </submittedName>
</protein>